<dbReference type="Proteomes" id="UP000273675">
    <property type="component" value="Unassembled WGS sequence"/>
</dbReference>
<dbReference type="InterPro" id="IPR035093">
    <property type="entry name" value="RelE/ParE_toxin_dom_sf"/>
</dbReference>
<dbReference type="NCBIfam" id="TIGR02116">
    <property type="entry name" value="toxin_Txe_YoeB"/>
    <property type="match status" value="1"/>
</dbReference>
<name>A0A495DKM7_9PROT</name>
<keyword evidence="2" id="KW-1277">Toxin-antitoxin system</keyword>
<keyword evidence="5" id="KW-0378">Hydrolase</keyword>
<evidence type="ECO:0000256" key="6">
    <source>
        <dbReference type="ARBA" id="ARBA00030388"/>
    </source>
</evidence>
<dbReference type="Pfam" id="PF06769">
    <property type="entry name" value="YoeB_toxin"/>
    <property type="match status" value="1"/>
</dbReference>
<reference evidence="7 8" key="1">
    <citation type="submission" date="2018-10" db="EMBL/GenBank/DDBJ databases">
        <title>Genomic Encyclopedia of Type Strains, Phase IV (KMG-IV): sequencing the most valuable type-strain genomes for metagenomic binning, comparative biology and taxonomic classification.</title>
        <authorList>
            <person name="Goeker M."/>
        </authorList>
    </citation>
    <scope>NUCLEOTIDE SEQUENCE [LARGE SCALE GENOMIC DNA]</scope>
    <source>
        <strain evidence="7 8">DSM 4734</strain>
    </source>
</reference>
<dbReference type="PANTHER" id="PTHR38039:SF1">
    <property type="entry name" value="TOXIN YOEB"/>
    <property type="match status" value="1"/>
</dbReference>
<evidence type="ECO:0000256" key="4">
    <source>
        <dbReference type="ARBA" id="ARBA00022759"/>
    </source>
</evidence>
<evidence type="ECO:0000256" key="3">
    <source>
        <dbReference type="ARBA" id="ARBA00022722"/>
    </source>
</evidence>
<dbReference type="AlphaFoldDB" id="A0A495DKM7"/>
<sequence>MGRREAARRRGDAAGGEKQALDDLTWLVRHETRLAKRTLQLIEDIRRNPFEDLGKPEPLKGELSGWWSRRIDSKHRLVYRVVGAGDGQRVEVVQCRRHC</sequence>
<evidence type="ECO:0000313" key="7">
    <source>
        <dbReference type="EMBL" id="RKR03155.1"/>
    </source>
</evidence>
<evidence type="ECO:0000313" key="8">
    <source>
        <dbReference type="Proteomes" id="UP000273675"/>
    </source>
</evidence>
<protein>
    <recommendedName>
        <fullName evidence="6">Putative mRNA interferase YoeB</fullName>
    </recommendedName>
</protein>
<accession>A0A495DKM7</accession>
<comment type="caution">
    <text evidence="7">The sequence shown here is derived from an EMBL/GenBank/DDBJ whole genome shotgun (WGS) entry which is preliminary data.</text>
</comment>
<dbReference type="Gene3D" id="3.30.2310.20">
    <property type="entry name" value="RelE-like"/>
    <property type="match status" value="1"/>
</dbReference>
<dbReference type="SUPFAM" id="SSF143011">
    <property type="entry name" value="RelE-like"/>
    <property type="match status" value="1"/>
</dbReference>
<dbReference type="OrthoDB" id="9801102at2"/>
<keyword evidence="3" id="KW-0540">Nuclease</keyword>
<evidence type="ECO:0000256" key="2">
    <source>
        <dbReference type="ARBA" id="ARBA00022649"/>
    </source>
</evidence>
<keyword evidence="4" id="KW-0255">Endonuclease</keyword>
<organism evidence="7 8">
    <name type="scientific">Maricaulis maris</name>
    <dbReference type="NCBI Taxonomy" id="74318"/>
    <lineage>
        <taxon>Bacteria</taxon>
        <taxon>Pseudomonadati</taxon>
        <taxon>Pseudomonadota</taxon>
        <taxon>Alphaproteobacteria</taxon>
        <taxon>Maricaulales</taxon>
        <taxon>Maricaulaceae</taxon>
        <taxon>Maricaulis</taxon>
    </lineage>
</organism>
<dbReference type="PANTHER" id="PTHR38039">
    <property type="entry name" value="TOXIN YOEB"/>
    <property type="match status" value="1"/>
</dbReference>
<gene>
    <name evidence="7" type="ORF">C7435_1104</name>
</gene>
<dbReference type="GO" id="GO:0006401">
    <property type="term" value="P:RNA catabolic process"/>
    <property type="evidence" value="ECO:0007669"/>
    <property type="project" value="InterPro"/>
</dbReference>
<dbReference type="InterPro" id="IPR009614">
    <property type="entry name" value="YoeB_toxin"/>
</dbReference>
<dbReference type="EMBL" id="RBIM01000002">
    <property type="protein sequence ID" value="RKR03155.1"/>
    <property type="molecule type" value="Genomic_DNA"/>
</dbReference>
<dbReference type="GO" id="GO:0004519">
    <property type="term" value="F:endonuclease activity"/>
    <property type="evidence" value="ECO:0007669"/>
    <property type="project" value="UniProtKB-KW"/>
</dbReference>
<dbReference type="RefSeq" id="WP_121210341.1">
    <property type="nucleotide sequence ID" value="NZ_RBIM01000002.1"/>
</dbReference>
<evidence type="ECO:0000256" key="1">
    <source>
        <dbReference type="ARBA" id="ARBA00008172"/>
    </source>
</evidence>
<comment type="similarity">
    <text evidence="1">Belongs to the YoeB family.</text>
</comment>
<proteinExistence type="inferred from homology"/>
<dbReference type="GO" id="GO:0016787">
    <property type="term" value="F:hydrolase activity"/>
    <property type="evidence" value="ECO:0007669"/>
    <property type="project" value="UniProtKB-KW"/>
</dbReference>
<evidence type="ECO:0000256" key="5">
    <source>
        <dbReference type="ARBA" id="ARBA00022801"/>
    </source>
</evidence>